<accession>A0A0F9DU04</accession>
<comment type="caution">
    <text evidence="1">The sequence shown here is derived from an EMBL/GenBank/DDBJ whole genome shotgun (WGS) entry which is preliminary data.</text>
</comment>
<proteinExistence type="predicted"/>
<organism evidence="1">
    <name type="scientific">marine sediment metagenome</name>
    <dbReference type="NCBI Taxonomy" id="412755"/>
    <lineage>
        <taxon>unclassified sequences</taxon>
        <taxon>metagenomes</taxon>
        <taxon>ecological metagenomes</taxon>
    </lineage>
</organism>
<dbReference type="SUPFAM" id="SSF52980">
    <property type="entry name" value="Restriction endonuclease-like"/>
    <property type="match status" value="1"/>
</dbReference>
<dbReference type="EMBL" id="LAZR01030233">
    <property type="protein sequence ID" value="KKL57231.1"/>
    <property type="molecule type" value="Genomic_DNA"/>
</dbReference>
<evidence type="ECO:0000313" key="1">
    <source>
        <dbReference type="EMBL" id="KKL57231.1"/>
    </source>
</evidence>
<protein>
    <recommendedName>
        <fullName evidence="2">YqaJ viral recombinase domain-containing protein</fullName>
    </recommendedName>
</protein>
<name>A0A0F9DU04_9ZZZZ</name>
<dbReference type="Gene3D" id="3.90.320.10">
    <property type="match status" value="1"/>
</dbReference>
<reference evidence="1" key="1">
    <citation type="journal article" date="2015" name="Nature">
        <title>Complex archaea that bridge the gap between prokaryotes and eukaryotes.</title>
        <authorList>
            <person name="Spang A."/>
            <person name="Saw J.H."/>
            <person name="Jorgensen S.L."/>
            <person name="Zaremba-Niedzwiedzka K."/>
            <person name="Martijn J."/>
            <person name="Lind A.E."/>
            <person name="van Eijk R."/>
            <person name="Schleper C."/>
            <person name="Guy L."/>
            <person name="Ettema T.J."/>
        </authorList>
    </citation>
    <scope>NUCLEOTIDE SEQUENCE</scope>
</reference>
<dbReference type="InterPro" id="IPR011604">
    <property type="entry name" value="PDDEXK-like_dom_sf"/>
</dbReference>
<gene>
    <name evidence="1" type="ORF">LCGC14_2237510</name>
</gene>
<feature type="non-terminal residue" evidence="1">
    <location>
        <position position="1"/>
    </location>
</feature>
<evidence type="ECO:0008006" key="2">
    <source>
        <dbReference type="Google" id="ProtNLM"/>
    </source>
</evidence>
<dbReference type="AlphaFoldDB" id="A0A0F9DU04"/>
<sequence>GNCGGSPDALIDTEGMWENKDARPHIQIERLLAGTVPSGHVTQLQGLLMVGERQWIDFQSYCRGLPPLIIRVDRDERFIASLRVDINKFEEELEALVEQIRSM</sequence>
<dbReference type="InterPro" id="IPR011335">
    <property type="entry name" value="Restrct_endonuc-II-like"/>
</dbReference>